<name>A0ACB8C7E8_DERSI</name>
<evidence type="ECO:0000313" key="2">
    <source>
        <dbReference type="Proteomes" id="UP000821865"/>
    </source>
</evidence>
<reference evidence="1" key="1">
    <citation type="submission" date="2020-05" db="EMBL/GenBank/DDBJ databases">
        <title>Large-scale comparative analyses of tick genomes elucidate their genetic diversity and vector capacities.</title>
        <authorList>
            <person name="Jia N."/>
            <person name="Wang J."/>
            <person name="Shi W."/>
            <person name="Du L."/>
            <person name="Sun Y."/>
            <person name="Zhan W."/>
            <person name="Jiang J."/>
            <person name="Wang Q."/>
            <person name="Zhang B."/>
            <person name="Ji P."/>
            <person name="Sakyi L.B."/>
            <person name="Cui X."/>
            <person name="Yuan T."/>
            <person name="Jiang B."/>
            <person name="Yang W."/>
            <person name="Lam T.T.-Y."/>
            <person name="Chang Q."/>
            <person name="Ding S."/>
            <person name="Wang X."/>
            <person name="Zhu J."/>
            <person name="Ruan X."/>
            <person name="Zhao L."/>
            <person name="Wei J."/>
            <person name="Que T."/>
            <person name="Du C."/>
            <person name="Cheng J."/>
            <person name="Dai P."/>
            <person name="Han X."/>
            <person name="Huang E."/>
            <person name="Gao Y."/>
            <person name="Liu J."/>
            <person name="Shao H."/>
            <person name="Ye R."/>
            <person name="Li L."/>
            <person name="Wei W."/>
            <person name="Wang X."/>
            <person name="Wang C."/>
            <person name="Yang T."/>
            <person name="Huo Q."/>
            <person name="Li W."/>
            <person name="Guo W."/>
            <person name="Chen H."/>
            <person name="Zhou L."/>
            <person name="Ni X."/>
            <person name="Tian J."/>
            <person name="Zhou Y."/>
            <person name="Sheng Y."/>
            <person name="Liu T."/>
            <person name="Pan Y."/>
            <person name="Xia L."/>
            <person name="Li J."/>
            <person name="Zhao F."/>
            <person name="Cao W."/>
        </authorList>
    </citation>
    <scope>NUCLEOTIDE SEQUENCE</scope>
    <source>
        <strain evidence="1">Dsil-2018</strain>
    </source>
</reference>
<dbReference type="Proteomes" id="UP000821865">
    <property type="component" value="Chromosome 8"/>
</dbReference>
<evidence type="ECO:0000313" key="1">
    <source>
        <dbReference type="EMBL" id="KAH7936804.1"/>
    </source>
</evidence>
<protein>
    <submittedName>
        <fullName evidence="1">Uncharacterized protein</fullName>
    </submittedName>
</protein>
<proteinExistence type="predicted"/>
<sequence length="260" mass="30017">MGAYSKRHVYTTDDVRGIVEYARLRGIRVVPEIDTPGHTQALGRAFPDVLTPCYVNGSRGTAKWPLHAAFEMLDPTKNQSYSLMQWLLPQVARLFKDRYVHLGMDEVHYFCWKSSPEIDAFMALHNMSAARDVEQYYVERTLDSVGRTGAKIMVWQDPIDNGVKASRRDVVVQVWKGAGSGFRKRWREYAALISSYGYKMVISSCWYVDHFSHLKNWTYYYACEPRSFIGTQKQKQLVLGGEACMWGEYVDRTNLLANLW</sequence>
<keyword evidence="2" id="KW-1185">Reference proteome</keyword>
<comment type="caution">
    <text evidence="1">The sequence shown here is derived from an EMBL/GenBank/DDBJ whole genome shotgun (WGS) entry which is preliminary data.</text>
</comment>
<gene>
    <name evidence="1" type="ORF">HPB49_004920</name>
</gene>
<accession>A0ACB8C7E8</accession>
<dbReference type="EMBL" id="CM023477">
    <property type="protein sequence ID" value="KAH7936804.1"/>
    <property type="molecule type" value="Genomic_DNA"/>
</dbReference>
<organism evidence="1 2">
    <name type="scientific">Dermacentor silvarum</name>
    <name type="common">Tick</name>
    <dbReference type="NCBI Taxonomy" id="543639"/>
    <lineage>
        <taxon>Eukaryota</taxon>
        <taxon>Metazoa</taxon>
        <taxon>Ecdysozoa</taxon>
        <taxon>Arthropoda</taxon>
        <taxon>Chelicerata</taxon>
        <taxon>Arachnida</taxon>
        <taxon>Acari</taxon>
        <taxon>Parasitiformes</taxon>
        <taxon>Ixodida</taxon>
        <taxon>Ixodoidea</taxon>
        <taxon>Ixodidae</taxon>
        <taxon>Rhipicephalinae</taxon>
        <taxon>Dermacentor</taxon>
    </lineage>
</organism>